<accession>A0A1G8MBH0</accession>
<evidence type="ECO:0000256" key="10">
    <source>
        <dbReference type="ARBA" id="ARBA00023268"/>
    </source>
</evidence>
<dbReference type="InterPro" id="IPR014777">
    <property type="entry name" value="4pyrrole_Mease_sub1"/>
</dbReference>
<keyword evidence="3" id="KW-0169">Cobalamin biosynthesis</keyword>
<comment type="pathway">
    <text evidence="12">Cofactor biosynthesis; adenosylcobalamin biosynthesis; precorrin-2 from uroporphyrinogen III: step 1/1.</text>
</comment>
<gene>
    <name evidence="15" type="ORF">SAMN04488540_102327</name>
</gene>
<comment type="similarity">
    <text evidence="1 13">Belongs to the precorrin methyltransferase family.</text>
</comment>
<dbReference type="GO" id="GO:0032259">
    <property type="term" value="P:methylation"/>
    <property type="evidence" value="ECO:0007669"/>
    <property type="project" value="UniProtKB-KW"/>
</dbReference>
<evidence type="ECO:0000256" key="11">
    <source>
        <dbReference type="ARBA" id="ARBA00025705"/>
    </source>
</evidence>
<dbReference type="GO" id="GO:0009236">
    <property type="term" value="P:cobalamin biosynthetic process"/>
    <property type="evidence" value="ECO:0007669"/>
    <property type="project" value="UniProtKB-KW"/>
</dbReference>
<comment type="pathway">
    <text evidence="11">Porphyrin-containing compound metabolism; siroheme biosynthesis; precorrin-2 from uroporphyrinogen III: step 1/1.</text>
</comment>
<evidence type="ECO:0000256" key="1">
    <source>
        <dbReference type="ARBA" id="ARBA00005879"/>
    </source>
</evidence>
<dbReference type="GO" id="GO:0004851">
    <property type="term" value="F:uroporphyrin-III C-methyltransferase activity"/>
    <property type="evidence" value="ECO:0007669"/>
    <property type="project" value="UniProtKB-EC"/>
</dbReference>
<evidence type="ECO:0000313" key="16">
    <source>
        <dbReference type="Proteomes" id="UP000199527"/>
    </source>
</evidence>
<dbReference type="PANTHER" id="PTHR45790:SF1">
    <property type="entry name" value="SIROHEME SYNTHASE"/>
    <property type="match status" value="1"/>
</dbReference>
<protein>
    <recommendedName>
        <fullName evidence="2">uroporphyrinogen-III C-methyltransferase</fullName>
        <ecNumber evidence="2">2.1.1.107</ecNumber>
    </recommendedName>
</protein>
<keyword evidence="16" id="KW-1185">Reference proteome</keyword>
<organism evidence="15 16">
    <name type="scientific">Ferrimonas sediminum</name>
    <dbReference type="NCBI Taxonomy" id="718193"/>
    <lineage>
        <taxon>Bacteria</taxon>
        <taxon>Pseudomonadati</taxon>
        <taxon>Pseudomonadota</taxon>
        <taxon>Gammaproteobacteria</taxon>
        <taxon>Alteromonadales</taxon>
        <taxon>Ferrimonadaceae</taxon>
        <taxon>Ferrimonas</taxon>
    </lineage>
</organism>
<dbReference type="GO" id="GO:0016491">
    <property type="term" value="F:oxidoreductase activity"/>
    <property type="evidence" value="ECO:0007669"/>
    <property type="project" value="UniProtKB-KW"/>
</dbReference>
<dbReference type="Gene3D" id="3.40.1010.10">
    <property type="entry name" value="Cobalt-precorrin-4 Transmethylase, Domain 1"/>
    <property type="match status" value="1"/>
</dbReference>
<dbReference type="InterPro" id="IPR014776">
    <property type="entry name" value="4pyrrole_Mease_sub2"/>
</dbReference>
<evidence type="ECO:0000256" key="8">
    <source>
        <dbReference type="ARBA" id="ARBA00023239"/>
    </source>
</evidence>
<feature type="domain" description="Tetrapyrrole methylase" evidence="14">
    <location>
        <begin position="13"/>
        <end position="223"/>
    </location>
</feature>
<dbReference type="RefSeq" id="WP_090362679.1">
    <property type="nucleotide sequence ID" value="NZ_FNEM01000002.1"/>
</dbReference>
<keyword evidence="5 13" id="KW-0808">Transferase</keyword>
<dbReference type="SUPFAM" id="SSF53790">
    <property type="entry name" value="Tetrapyrrole methylase"/>
    <property type="match status" value="1"/>
</dbReference>
<dbReference type="Pfam" id="PF00590">
    <property type="entry name" value="TP_methylase"/>
    <property type="match status" value="1"/>
</dbReference>
<evidence type="ECO:0000256" key="6">
    <source>
        <dbReference type="ARBA" id="ARBA00022691"/>
    </source>
</evidence>
<keyword evidence="7" id="KW-0560">Oxidoreductase</keyword>
<dbReference type="Gene3D" id="3.30.950.10">
    <property type="entry name" value="Methyltransferase, Cobalt-precorrin-4 Transmethylase, Domain 2"/>
    <property type="match status" value="1"/>
</dbReference>
<reference evidence="16" key="1">
    <citation type="submission" date="2016-10" db="EMBL/GenBank/DDBJ databases">
        <authorList>
            <person name="Varghese N."/>
            <person name="Submissions S."/>
        </authorList>
    </citation>
    <scope>NUCLEOTIDE SEQUENCE [LARGE SCALE GENOMIC DNA]</scope>
    <source>
        <strain evidence="16">DSM 23317</strain>
    </source>
</reference>
<evidence type="ECO:0000256" key="3">
    <source>
        <dbReference type="ARBA" id="ARBA00022573"/>
    </source>
</evidence>
<keyword evidence="4 13" id="KW-0489">Methyltransferase</keyword>
<evidence type="ECO:0000256" key="7">
    <source>
        <dbReference type="ARBA" id="ARBA00023002"/>
    </source>
</evidence>
<dbReference type="InterPro" id="IPR035996">
    <property type="entry name" value="4pyrrol_Methylase_sf"/>
</dbReference>
<evidence type="ECO:0000256" key="13">
    <source>
        <dbReference type="RuleBase" id="RU003960"/>
    </source>
</evidence>
<dbReference type="InterPro" id="IPR003043">
    <property type="entry name" value="Uropor_MeTrfase_CS"/>
</dbReference>
<dbReference type="NCBIfam" id="TIGR01469">
    <property type="entry name" value="cobA_cysG_Cterm"/>
    <property type="match status" value="1"/>
</dbReference>
<dbReference type="GO" id="GO:0016829">
    <property type="term" value="F:lyase activity"/>
    <property type="evidence" value="ECO:0007669"/>
    <property type="project" value="UniProtKB-KW"/>
</dbReference>
<dbReference type="Proteomes" id="UP000199527">
    <property type="component" value="Unassembled WGS sequence"/>
</dbReference>
<dbReference type="CDD" id="cd11642">
    <property type="entry name" value="SUMT"/>
    <property type="match status" value="1"/>
</dbReference>
<proteinExistence type="inferred from homology"/>
<evidence type="ECO:0000256" key="5">
    <source>
        <dbReference type="ARBA" id="ARBA00022679"/>
    </source>
</evidence>
<dbReference type="OrthoDB" id="9815856at2"/>
<dbReference type="InterPro" id="IPR000878">
    <property type="entry name" value="4pyrrol_Mease"/>
</dbReference>
<dbReference type="InterPro" id="IPR050161">
    <property type="entry name" value="Siro_Cobalamin_biosynth"/>
</dbReference>
<evidence type="ECO:0000256" key="9">
    <source>
        <dbReference type="ARBA" id="ARBA00023244"/>
    </source>
</evidence>
<evidence type="ECO:0000259" key="14">
    <source>
        <dbReference type="Pfam" id="PF00590"/>
    </source>
</evidence>
<dbReference type="EMBL" id="FNEM01000002">
    <property type="protein sequence ID" value="SDI65243.1"/>
    <property type="molecule type" value="Genomic_DNA"/>
</dbReference>
<dbReference type="EC" id="2.1.1.107" evidence="2"/>
<dbReference type="FunFam" id="3.30.950.10:FF:000001">
    <property type="entry name" value="Siroheme synthase"/>
    <property type="match status" value="1"/>
</dbReference>
<evidence type="ECO:0000313" key="15">
    <source>
        <dbReference type="EMBL" id="SDI65243.1"/>
    </source>
</evidence>
<dbReference type="PANTHER" id="PTHR45790">
    <property type="entry name" value="SIROHEME SYNTHASE-RELATED"/>
    <property type="match status" value="1"/>
</dbReference>
<keyword evidence="8" id="KW-0456">Lyase</keyword>
<name>A0A1G8MBH0_9GAMM</name>
<sequence length="267" mass="28048">MSLVTLPGRSGPVAIVGAGPGDPGLLTVKALQALQQADVVLFDALVSQPILDLINPQAECIAVGKRCGQHSMSQEEINRLLVAKARGDRSVVRLKGGDPLMFGRGGEEMQALKLAGIDYYVVPGVTAASACSAYGAMPLTHRTLSRGVTFVTGHGKGGEEINNWPELAMENHTLVVYMGINRADAIAEGLMRGGRSPTTPVAIVSRASQPQQQLLTGTLAQLAQLVTRPEVQTPAALVIGEVVALSDTLHWFAPPSGGDEIIEQQFG</sequence>
<keyword evidence="10" id="KW-0511">Multifunctional enzyme</keyword>
<dbReference type="UniPathway" id="UPA00262">
    <property type="reaction ID" value="UER00211"/>
</dbReference>
<dbReference type="InterPro" id="IPR006366">
    <property type="entry name" value="CobA/CysG_C"/>
</dbReference>
<evidence type="ECO:0000256" key="12">
    <source>
        <dbReference type="ARBA" id="ARBA00060548"/>
    </source>
</evidence>
<keyword evidence="9" id="KW-0627">Porphyrin biosynthesis</keyword>
<dbReference type="GO" id="GO:0019354">
    <property type="term" value="P:siroheme biosynthetic process"/>
    <property type="evidence" value="ECO:0007669"/>
    <property type="project" value="UniProtKB-UniPathway"/>
</dbReference>
<dbReference type="FunFam" id="3.40.1010.10:FF:000001">
    <property type="entry name" value="Siroheme synthase"/>
    <property type="match status" value="1"/>
</dbReference>
<evidence type="ECO:0000256" key="2">
    <source>
        <dbReference type="ARBA" id="ARBA00012162"/>
    </source>
</evidence>
<dbReference type="PROSITE" id="PS00840">
    <property type="entry name" value="SUMT_2"/>
    <property type="match status" value="1"/>
</dbReference>
<dbReference type="NCBIfam" id="NF004790">
    <property type="entry name" value="PRK06136.1"/>
    <property type="match status" value="1"/>
</dbReference>
<keyword evidence="6" id="KW-0949">S-adenosyl-L-methionine</keyword>
<dbReference type="AlphaFoldDB" id="A0A1G8MBH0"/>
<evidence type="ECO:0000256" key="4">
    <source>
        <dbReference type="ARBA" id="ARBA00022603"/>
    </source>
</evidence>
<dbReference type="PROSITE" id="PS00839">
    <property type="entry name" value="SUMT_1"/>
    <property type="match status" value="1"/>
</dbReference>